<evidence type="ECO:0000313" key="7">
    <source>
        <dbReference type="EMBL" id="SUQ24584.1"/>
    </source>
</evidence>
<protein>
    <recommendedName>
        <fullName evidence="4 5">Large ribosomal subunit protein uL29</fullName>
    </recommendedName>
</protein>
<dbReference type="PANTHER" id="PTHR10916:SF0">
    <property type="entry name" value="LARGE RIBOSOMAL SUBUNIT PROTEIN UL29C"/>
    <property type="match status" value="1"/>
</dbReference>
<evidence type="ECO:0000256" key="3">
    <source>
        <dbReference type="ARBA" id="ARBA00023274"/>
    </source>
</evidence>
<evidence type="ECO:0000256" key="6">
    <source>
        <dbReference type="SAM" id="Coils"/>
    </source>
</evidence>
<keyword evidence="2 5" id="KW-0689">Ribosomal protein</keyword>
<dbReference type="GO" id="GO:0022625">
    <property type="term" value="C:cytosolic large ribosomal subunit"/>
    <property type="evidence" value="ECO:0007669"/>
    <property type="project" value="TreeGrafter"/>
</dbReference>
<dbReference type="Pfam" id="PF00831">
    <property type="entry name" value="Ribosomal_L29"/>
    <property type="match status" value="1"/>
</dbReference>
<dbReference type="Proteomes" id="UP000255423">
    <property type="component" value="Unassembled WGS sequence"/>
</dbReference>
<organism evidence="7 8">
    <name type="scientific">Fibrobacter succinogenes</name>
    <name type="common">Bacteroides succinogenes</name>
    <dbReference type="NCBI Taxonomy" id="833"/>
    <lineage>
        <taxon>Bacteria</taxon>
        <taxon>Pseudomonadati</taxon>
        <taxon>Fibrobacterota</taxon>
        <taxon>Fibrobacteria</taxon>
        <taxon>Fibrobacterales</taxon>
        <taxon>Fibrobacteraceae</taxon>
        <taxon>Fibrobacter</taxon>
    </lineage>
</organism>
<dbReference type="NCBIfam" id="TIGR00012">
    <property type="entry name" value="L29"/>
    <property type="match status" value="1"/>
</dbReference>
<dbReference type="InterPro" id="IPR001854">
    <property type="entry name" value="Ribosomal_uL29"/>
</dbReference>
<evidence type="ECO:0000313" key="8">
    <source>
        <dbReference type="Proteomes" id="UP000255423"/>
    </source>
</evidence>
<dbReference type="GO" id="GO:0003735">
    <property type="term" value="F:structural constituent of ribosome"/>
    <property type="evidence" value="ECO:0007669"/>
    <property type="project" value="InterPro"/>
</dbReference>
<evidence type="ECO:0000256" key="5">
    <source>
        <dbReference type="HAMAP-Rule" id="MF_00374"/>
    </source>
</evidence>
<dbReference type="FunFam" id="1.10.287.310:FF:000001">
    <property type="entry name" value="50S ribosomal protein L29"/>
    <property type="match status" value="1"/>
</dbReference>
<keyword evidence="6" id="KW-0175">Coiled coil</keyword>
<dbReference type="Gene3D" id="1.10.287.310">
    <property type="match status" value="1"/>
</dbReference>
<evidence type="ECO:0000256" key="2">
    <source>
        <dbReference type="ARBA" id="ARBA00022980"/>
    </source>
</evidence>
<dbReference type="OMA" id="RTRFKAQ"/>
<dbReference type="InterPro" id="IPR050063">
    <property type="entry name" value="Ribosomal_protein_uL29"/>
</dbReference>
<dbReference type="GO" id="GO:0006412">
    <property type="term" value="P:translation"/>
    <property type="evidence" value="ECO:0007669"/>
    <property type="project" value="UniProtKB-UniRule"/>
</dbReference>
<dbReference type="PANTHER" id="PTHR10916">
    <property type="entry name" value="60S RIBOSOMAL PROTEIN L35/50S RIBOSOMAL PROTEIN L29"/>
    <property type="match status" value="1"/>
</dbReference>
<proteinExistence type="inferred from homology"/>
<feature type="coiled-coil region" evidence="6">
    <location>
        <begin position="4"/>
        <end position="31"/>
    </location>
</feature>
<gene>
    <name evidence="5" type="primary">rpmC</name>
    <name evidence="7" type="ORF">SAMN05661053_1991</name>
</gene>
<name>A0A380S6Q1_FIBSU</name>
<dbReference type="RefSeq" id="WP_014546109.1">
    <property type="nucleotide sequence ID" value="NZ_UHJL01000002.1"/>
</dbReference>
<evidence type="ECO:0000256" key="1">
    <source>
        <dbReference type="ARBA" id="ARBA00009254"/>
    </source>
</evidence>
<evidence type="ECO:0000256" key="4">
    <source>
        <dbReference type="ARBA" id="ARBA00035204"/>
    </source>
</evidence>
<comment type="similarity">
    <text evidence="1 5">Belongs to the universal ribosomal protein uL29 family.</text>
</comment>
<dbReference type="CDD" id="cd00427">
    <property type="entry name" value="Ribosomal_L29_HIP"/>
    <property type="match status" value="1"/>
</dbReference>
<dbReference type="SUPFAM" id="SSF46561">
    <property type="entry name" value="Ribosomal protein L29 (L29p)"/>
    <property type="match status" value="1"/>
</dbReference>
<sequence>MKARELKELGVDQLKEKLAQLNLDLFNYRMTAKLGNLEKPSVIQAARKDIARIKTILSEKAKA</sequence>
<dbReference type="InterPro" id="IPR036049">
    <property type="entry name" value="Ribosomal_uL29_sf"/>
</dbReference>
<reference evidence="7 8" key="1">
    <citation type="submission" date="2017-08" db="EMBL/GenBank/DDBJ databases">
        <authorList>
            <person name="de Groot N.N."/>
        </authorList>
    </citation>
    <scope>NUCLEOTIDE SEQUENCE [LARGE SCALE GENOMIC DNA]</scope>
    <source>
        <strain evidence="7 8">HM2</strain>
    </source>
</reference>
<accession>A0A380S6Q1</accession>
<dbReference type="AlphaFoldDB" id="A0A380S6Q1"/>
<keyword evidence="3 5" id="KW-0687">Ribonucleoprotein</keyword>
<dbReference type="HAMAP" id="MF_00374">
    <property type="entry name" value="Ribosomal_uL29"/>
    <property type="match status" value="1"/>
</dbReference>
<dbReference type="EMBL" id="UHJL01000002">
    <property type="protein sequence ID" value="SUQ24584.1"/>
    <property type="molecule type" value="Genomic_DNA"/>
</dbReference>